<evidence type="ECO:0000313" key="2">
    <source>
        <dbReference type="EMBL" id="MCP2270664.1"/>
    </source>
</evidence>
<accession>A0ABT1IDN8</accession>
<name>A0ABT1IDN8_9PSEU</name>
<keyword evidence="3" id="KW-1185">Reference proteome</keyword>
<dbReference type="RefSeq" id="WP_253887618.1">
    <property type="nucleotide sequence ID" value="NZ_BAAAVB010000009.1"/>
</dbReference>
<keyword evidence="1" id="KW-1133">Transmembrane helix</keyword>
<organism evidence="2 3">
    <name type="scientific">Actinokineospora diospyrosa</name>
    <dbReference type="NCBI Taxonomy" id="103728"/>
    <lineage>
        <taxon>Bacteria</taxon>
        <taxon>Bacillati</taxon>
        <taxon>Actinomycetota</taxon>
        <taxon>Actinomycetes</taxon>
        <taxon>Pseudonocardiales</taxon>
        <taxon>Pseudonocardiaceae</taxon>
        <taxon>Actinokineospora</taxon>
    </lineage>
</organism>
<evidence type="ECO:0000313" key="3">
    <source>
        <dbReference type="Proteomes" id="UP001205185"/>
    </source>
</evidence>
<proteinExistence type="predicted"/>
<protein>
    <recommendedName>
        <fullName evidence="4">Alanine and proline-rich secreted protein Apa</fullName>
    </recommendedName>
</protein>
<feature type="transmembrane region" description="Helical" evidence="1">
    <location>
        <begin position="33"/>
        <end position="54"/>
    </location>
</feature>
<dbReference type="EMBL" id="JAMTCO010000007">
    <property type="protein sequence ID" value="MCP2270664.1"/>
    <property type="molecule type" value="Genomic_DNA"/>
</dbReference>
<evidence type="ECO:0008006" key="4">
    <source>
        <dbReference type="Google" id="ProtNLM"/>
    </source>
</evidence>
<keyword evidence="1" id="KW-0472">Membrane</keyword>
<dbReference type="Proteomes" id="UP001205185">
    <property type="component" value="Unassembled WGS sequence"/>
</dbReference>
<evidence type="ECO:0000256" key="1">
    <source>
        <dbReference type="SAM" id="Phobius"/>
    </source>
</evidence>
<gene>
    <name evidence="2" type="ORF">LV75_003165</name>
</gene>
<comment type="caution">
    <text evidence="2">The sequence shown here is derived from an EMBL/GenBank/DDBJ whole genome shotgun (WGS) entry which is preliminary data.</text>
</comment>
<sequence length="217" mass="24484">MSEQPWAAEQPDRALPSIFPPIPPAPPKRRWPWVWAVLGVVLVVLAGAVVWLAIDTSSGEPPVQRAEETRVTQVKTIDGHSALDLPVDWRELPEDYRGENAVLTYGQVFQERYLMVLTDEKADFSDFADYEDTAILLMAEMPFDTPKVGQPTPVRIGTREAVRYEVSGVFEGEPCVFWFTLVNGERRYHQVITWTLESRRGSAAPALEKVAATFREI</sequence>
<reference evidence="2 3" key="1">
    <citation type="submission" date="2022-06" db="EMBL/GenBank/DDBJ databases">
        <title>Genomic Encyclopedia of Archaeal and Bacterial Type Strains, Phase II (KMG-II): from individual species to whole genera.</title>
        <authorList>
            <person name="Goeker M."/>
        </authorList>
    </citation>
    <scope>NUCLEOTIDE SEQUENCE [LARGE SCALE GENOMIC DNA]</scope>
    <source>
        <strain evidence="2 3">DSM 44255</strain>
    </source>
</reference>
<keyword evidence="1" id="KW-0812">Transmembrane</keyword>